<sequence length="139" mass="16516">MDRNIMSILTSAAEAIEIRRAEIAQHLRTRRVLWKKKLRRVNGDGVTFPRFIFNIFEAELEITWSYDWAYIGCKGNFVPERIHIDRGNRLRYPQYEFFYATDDLWPVIYNIELEAKAIRAEVRTLNKLKKHLKACLAAQ</sequence>
<protein>
    <submittedName>
        <fullName evidence="1">Uncharacterized protein</fullName>
    </submittedName>
</protein>
<proteinExistence type="predicted"/>
<comment type="caution">
    <text evidence="1">The sequence shown here is derived from an EMBL/GenBank/DDBJ whole genome shotgun (WGS) entry which is preliminary data.</text>
</comment>
<gene>
    <name evidence="1" type="ORF">H261_20622</name>
</gene>
<dbReference type="EMBL" id="AONQ01000088">
    <property type="protein sequence ID" value="EME68023.1"/>
    <property type="molecule type" value="Genomic_DNA"/>
</dbReference>
<dbReference type="AlphaFoldDB" id="M3A5B2"/>
<accession>M3A5B2</accession>
<keyword evidence="2" id="KW-1185">Reference proteome</keyword>
<evidence type="ECO:0000313" key="2">
    <source>
        <dbReference type="Proteomes" id="UP000011744"/>
    </source>
</evidence>
<dbReference type="Proteomes" id="UP000011744">
    <property type="component" value="Unassembled WGS sequence"/>
</dbReference>
<name>M3A5B2_9PROT</name>
<organism evidence="1 2">
    <name type="scientific">Paramagnetospirillum caucaseum</name>
    <dbReference type="NCBI Taxonomy" id="1244869"/>
    <lineage>
        <taxon>Bacteria</taxon>
        <taxon>Pseudomonadati</taxon>
        <taxon>Pseudomonadota</taxon>
        <taxon>Alphaproteobacteria</taxon>
        <taxon>Rhodospirillales</taxon>
        <taxon>Magnetospirillaceae</taxon>
        <taxon>Paramagnetospirillum</taxon>
    </lineage>
</organism>
<dbReference type="RefSeq" id="WP_008621419.1">
    <property type="nucleotide sequence ID" value="NZ_AONQ01000088.1"/>
</dbReference>
<reference evidence="1 2" key="1">
    <citation type="journal article" date="2014" name="Genome Announc.">
        <title>Draft Genome Sequence of Magnetospirillum sp. Strain SO-1, a Freshwater Magnetotactic Bacterium Isolated from the Ol'khovka River, Russia.</title>
        <authorList>
            <person name="Grouzdev D.S."/>
            <person name="Dziuba M.V."/>
            <person name="Sukhacheva M.S."/>
            <person name="Mardanov A.V."/>
            <person name="Beletskiy A.V."/>
            <person name="Kuznetsov B.B."/>
            <person name="Skryabin K.G."/>
        </authorList>
    </citation>
    <scope>NUCLEOTIDE SEQUENCE [LARGE SCALE GENOMIC DNA]</scope>
    <source>
        <strain evidence="1 2">SO-1</strain>
    </source>
</reference>
<evidence type="ECO:0000313" key="1">
    <source>
        <dbReference type="EMBL" id="EME68023.1"/>
    </source>
</evidence>